<gene>
    <name evidence="1" type="ORF">COB11_02200</name>
</gene>
<name>A0A2A4YL24_UNCAE</name>
<accession>A0A2A4YL24</accession>
<dbReference type="Proteomes" id="UP000217838">
    <property type="component" value="Unassembled WGS sequence"/>
</dbReference>
<proteinExistence type="predicted"/>
<comment type="caution">
    <text evidence="1">The sequence shown here is derived from an EMBL/GenBank/DDBJ whole genome shotgun (WGS) entry which is preliminary data.</text>
</comment>
<sequence>MAKEKDLFAINLLGMHKGGEDVLASLSSDLNRQIRFNAAIALLKRRDIRGMPTIIEILLSRRLDLGFAPTHSQGKSMMHWKVIPSASARAKKDEDNSILGVSQALREQILMDCLELEHSHFMRVTKQVFAYNQRDLVPILIHLLCNLNTDDVRAFLKEKSEEIGAPFIRQYANLALCQLKVDGPFEDRLIEWIKKQKDTDIIRFKPLVAKSSSETSFSFQLTPQENSALLIESLMMIVEKHDESGIDLLLDVIRNGNEKNRAVIAGLLMKTLE</sequence>
<evidence type="ECO:0008006" key="3">
    <source>
        <dbReference type="Google" id="ProtNLM"/>
    </source>
</evidence>
<dbReference type="EMBL" id="NVUU01000019">
    <property type="protein sequence ID" value="PCI95424.1"/>
    <property type="molecule type" value="Genomic_DNA"/>
</dbReference>
<dbReference type="AlphaFoldDB" id="A0A2A4YL24"/>
<protein>
    <recommendedName>
        <fullName evidence="3">HEAT repeat domain-containing protein</fullName>
    </recommendedName>
</protein>
<evidence type="ECO:0000313" key="2">
    <source>
        <dbReference type="Proteomes" id="UP000217838"/>
    </source>
</evidence>
<evidence type="ECO:0000313" key="1">
    <source>
        <dbReference type="EMBL" id="PCI95424.1"/>
    </source>
</evidence>
<organism evidence="1 2">
    <name type="scientific">Aerophobetes bacterium</name>
    <dbReference type="NCBI Taxonomy" id="2030807"/>
    <lineage>
        <taxon>Bacteria</taxon>
        <taxon>Candidatus Aerophobota</taxon>
    </lineage>
</organism>
<reference evidence="2" key="1">
    <citation type="submission" date="2017-08" db="EMBL/GenBank/DDBJ databases">
        <title>A dynamic microbial community with high functional redundancy inhabits the cold, oxic subseafloor aquifer.</title>
        <authorList>
            <person name="Tully B.J."/>
            <person name="Wheat C.G."/>
            <person name="Glazer B.T."/>
            <person name="Huber J.A."/>
        </authorList>
    </citation>
    <scope>NUCLEOTIDE SEQUENCE [LARGE SCALE GENOMIC DNA]</scope>
</reference>